<dbReference type="EMBL" id="CADCVS010000385">
    <property type="protein sequence ID" value="CAA9520377.1"/>
    <property type="molecule type" value="Genomic_DNA"/>
</dbReference>
<protein>
    <submittedName>
        <fullName evidence="2">Uncharacterized protein</fullName>
    </submittedName>
</protein>
<name>A0A6J4TF39_9ACTN</name>
<feature type="compositionally biased region" description="Basic residues" evidence="1">
    <location>
        <begin position="59"/>
        <end position="70"/>
    </location>
</feature>
<reference evidence="2" key="1">
    <citation type="submission" date="2020-02" db="EMBL/GenBank/DDBJ databases">
        <authorList>
            <person name="Meier V. D."/>
        </authorList>
    </citation>
    <scope>NUCLEOTIDE SEQUENCE</scope>
    <source>
        <strain evidence="2">AVDCRST_MAG30</strain>
    </source>
</reference>
<feature type="non-terminal residue" evidence="2">
    <location>
        <position position="80"/>
    </location>
</feature>
<feature type="compositionally biased region" description="Low complexity" evidence="1">
    <location>
        <begin position="49"/>
        <end position="58"/>
    </location>
</feature>
<feature type="region of interest" description="Disordered" evidence="1">
    <location>
        <begin position="1"/>
        <end position="70"/>
    </location>
</feature>
<accession>A0A6J4TF39</accession>
<feature type="non-terminal residue" evidence="2">
    <location>
        <position position="1"/>
    </location>
</feature>
<evidence type="ECO:0000256" key="1">
    <source>
        <dbReference type="SAM" id="MobiDB-lite"/>
    </source>
</evidence>
<evidence type="ECO:0000313" key="2">
    <source>
        <dbReference type="EMBL" id="CAA9520377.1"/>
    </source>
</evidence>
<sequence length="80" mass="8577">RATRRPAARGPSPACGPPSPSTGRGSRTPCSPARSCIAHSDRRGRPGWRPACGAASRGAARRRSRSRARWPCRTRWPACA</sequence>
<dbReference type="AlphaFoldDB" id="A0A6J4TF39"/>
<gene>
    <name evidence="2" type="ORF">AVDCRST_MAG30-2986</name>
</gene>
<proteinExistence type="predicted"/>
<organism evidence="2">
    <name type="scientific">uncultured Solirubrobacteraceae bacterium</name>
    <dbReference type="NCBI Taxonomy" id="1162706"/>
    <lineage>
        <taxon>Bacteria</taxon>
        <taxon>Bacillati</taxon>
        <taxon>Actinomycetota</taxon>
        <taxon>Thermoleophilia</taxon>
        <taxon>Solirubrobacterales</taxon>
        <taxon>Solirubrobacteraceae</taxon>
        <taxon>environmental samples</taxon>
    </lineage>
</organism>